<dbReference type="Proteomes" id="UP000515204">
    <property type="component" value="Unplaced"/>
</dbReference>
<dbReference type="PANTHER" id="PTHR21856:SF7">
    <property type="entry name" value="FIBROUS SHEATH-INTERACTING PROTEIN 2"/>
    <property type="match status" value="1"/>
</dbReference>
<dbReference type="KEGG" id="dqu:106743665"/>
<proteinExistence type="predicted"/>
<dbReference type="PANTHER" id="PTHR21856">
    <property type="entry name" value="FIBROUS SHEATH-INTERACTING PROTEIN 2"/>
    <property type="match status" value="1"/>
</dbReference>
<protein>
    <submittedName>
        <fullName evidence="2">Fibrous sheath-interacting protein 2</fullName>
    </submittedName>
</protein>
<reference evidence="2" key="1">
    <citation type="submission" date="2025-08" db="UniProtKB">
        <authorList>
            <consortium name="RefSeq"/>
        </authorList>
    </citation>
    <scope>IDENTIFICATION</scope>
</reference>
<dbReference type="GO" id="GO:0005739">
    <property type="term" value="C:mitochondrion"/>
    <property type="evidence" value="ECO:0007669"/>
    <property type="project" value="TreeGrafter"/>
</dbReference>
<dbReference type="OrthoDB" id="8197715at2759"/>
<organism evidence="1 2">
    <name type="scientific">Dinoponera quadriceps</name>
    <name type="common">South American ant</name>
    <dbReference type="NCBI Taxonomy" id="609295"/>
    <lineage>
        <taxon>Eukaryota</taxon>
        <taxon>Metazoa</taxon>
        <taxon>Ecdysozoa</taxon>
        <taxon>Arthropoda</taxon>
        <taxon>Hexapoda</taxon>
        <taxon>Insecta</taxon>
        <taxon>Pterygota</taxon>
        <taxon>Neoptera</taxon>
        <taxon>Endopterygota</taxon>
        <taxon>Hymenoptera</taxon>
        <taxon>Apocrita</taxon>
        <taxon>Aculeata</taxon>
        <taxon>Formicoidea</taxon>
        <taxon>Formicidae</taxon>
        <taxon>Ponerinae</taxon>
        <taxon>Ponerini</taxon>
        <taxon>Dinoponera</taxon>
    </lineage>
</organism>
<dbReference type="AlphaFoldDB" id="A0A6P3X5N8"/>
<accession>A0A6P3X5N8</accession>
<name>A0A6P3X5N8_DINQU</name>
<dbReference type="InterPro" id="IPR038891">
    <property type="entry name" value="FSIP2"/>
</dbReference>
<dbReference type="RefSeq" id="XP_014473214.1">
    <property type="nucleotide sequence ID" value="XM_014617728.1"/>
</dbReference>
<evidence type="ECO:0000313" key="1">
    <source>
        <dbReference type="Proteomes" id="UP000515204"/>
    </source>
</evidence>
<evidence type="ECO:0000313" key="2">
    <source>
        <dbReference type="RefSeq" id="XP_014473214.1"/>
    </source>
</evidence>
<keyword evidence="1" id="KW-1185">Reference proteome</keyword>
<sequence>MKVSRVKFRNRSIEVLAEGVAKPKGAVPKFGLPKWKTMSLQHKIPVIPNVPKDSYNFTRCKLGKKLWAVRPKAEFDLSDPYCYQTNFAYEPLHDKHLFGFFSKPANIKYLLEADCITEDMYVKCTLRDYNAYREYLRKIHVSSVGKELRRRNRLFVEQRTLCRTDDQARKEAKRLKKEKLTDVGELFAQQRKLKLKMRRERERKVAQRLKVLQLIRQEKWRLINIKREEQYEKIQQKCNFVRSKMIKVSMERKKKEKVRARARGKRFVDIERQKQQDAEERWKRKHDFQEGDIAEQKMLLQCLNTRRQLFITDYNNKINEERARMESK</sequence>
<dbReference type="GeneID" id="106743665"/>
<gene>
    <name evidence="2" type="primary">LOC106743665</name>
</gene>